<evidence type="ECO:0000256" key="1">
    <source>
        <dbReference type="SAM" id="MobiDB-lite"/>
    </source>
</evidence>
<accession>A0A3R7JEP7</accession>
<proteinExistence type="predicted"/>
<evidence type="ECO:0000256" key="2">
    <source>
        <dbReference type="SAM" id="Phobius"/>
    </source>
</evidence>
<keyword evidence="2" id="KW-0812">Transmembrane</keyword>
<feature type="transmembrane region" description="Helical" evidence="2">
    <location>
        <begin position="435"/>
        <end position="453"/>
    </location>
</feature>
<dbReference type="Proteomes" id="UP000284657">
    <property type="component" value="Unassembled WGS sequence"/>
</dbReference>
<gene>
    <name evidence="3" type="ORF">BBJ29_006097</name>
</gene>
<sequence>DAEACDGAATSGSTTQQDAAQNEEQVQGEADTTPATKGPVVTPAPTTSTPVEETPVEETPVQETPRHKDNFRVDIVHRQAMGKDIRGGLTVRKVVVLLVNMASAVLTLLTGLRENPVIVFATGRYDAIRARLHDKLINYRLVRDDLVDVDTLMNLTTVGERYRFFSAPTRKPENLGEDKSTCLRVNSINVSHTAVYFDDFWGVGARRAQYYFHSISAPRCDIINFTPDWFDECVTTQNNSTDNCHRFILDHFDDLQENRSIQSGVPGDFGIAGMPFLRCVGRPDSTFTYMTDLLVHQSFWAGGSYHLEIQSSKCNAVPRLINSDKKYGLFQTEPVDHQAEVKVAIDNTGWFTTIVTNAYGIVTLGLISRGILNTIFQVRVVSYVPAKLRFNGLRRFLRYIVPFSWVSTWASEDDSSIIRFKGKVIMASDVWINHWLYIVLSILDALVSIRMTYSIYEMGTWMLSVKVTAENFIFLASALTRLTWLMCFAHTGVRILLKVAIRSMKAMKMIRPHQRDALEWWVDASALFVSYKMYSLMLCFLLYMLMKFHGGTTFMVNPPYASRGIFGGAPEIGSFWSSEIMCDFTVILAFLMLGGGLFGSIMLTTKYKYAANNNLLRLIQQRYVFVGWDVATVMESLGIDPFDDTLIQDGVATTNCSLGCIIQQMYQSGPSGHFTLAVDYLFHGNGFSAGPFELHYLTKKALMMRLLRRESSISASSPSKVVKARLNNLPATENKSLFDKDLRIFAESTYGRVILVEEDVPGKFGKNASGLLEYSVVDALSMMNILDIKHLLSNTKKLKLH</sequence>
<feature type="transmembrane region" description="Helical" evidence="2">
    <location>
        <begin position="584"/>
        <end position="603"/>
    </location>
</feature>
<feature type="region of interest" description="Disordered" evidence="1">
    <location>
        <begin position="1"/>
        <end position="70"/>
    </location>
</feature>
<evidence type="ECO:0000313" key="4">
    <source>
        <dbReference type="Proteomes" id="UP000284657"/>
    </source>
</evidence>
<feature type="compositionally biased region" description="Polar residues" evidence="1">
    <location>
        <begin position="10"/>
        <end position="25"/>
    </location>
</feature>
<reference evidence="3 4" key="1">
    <citation type="submission" date="2018-07" db="EMBL/GenBank/DDBJ databases">
        <title>Genome sequencing of oomycete isolates from Chile give support for New Zealand origin for Phytophthora kernoviae and make available the first Nothophytophthora sp. genome.</title>
        <authorList>
            <person name="Studholme D.J."/>
            <person name="Sanfuentes E."/>
            <person name="Panda P."/>
            <person name="Hill R."/>
            <person name="Sambles C."/>
            <person name="Grant M."/>
            <person name="Williams N.M."/>
            <person name="Mcdougal R.L."/>
        </authorList>
    </citation>
    <scope>NUCLEOTIDE SEQUENCE [LARGE SCALE GENOMIC DNA]</scope>
    <source>
        <strain evidence="3">Chile7</strain>
    </source>
</reference>
<dbReference type="EMBL" id="MBAD02001994">
    <property type="protein sequence ID" value="RLN50668.1"/>
    <property type="molecule type" value="Genomic_DNA"/>
</dbReference>
<keyword evidence="2" id="KW-1133">Transmembrane helix</keyword>
<feature type="transmembrane region" description="Helical" evidence="2">
    <location>
        <begin position="473"/>
        <end position="497"/>
    </location>
</feature>
<evidence type="ECO:0000313" key="3">
    <source>
        <dbReference type="EMBL" id="RLN50668.1"/>
    </source>
</evidence>
<name>A0A3R7JEP7_9STRA</name>
<dbReference type="AlphaFoldDB" id="A0A3R7JEP7"/>
<keyword evidence="2" id="KW-0472">Membrane</keyword>
<organism evidence="3 4">
    <name type="scientific">Phytophthora kernoviae</name>
    <dbReference type="NCBI Taxonomy" id="325452"/>
    <lineage>
        <taxon>Eukaryota</taxon>
        <taxon>Sar</taxon>
        <taxon>Stramenopiles</taxon>
        <taxon>Oomycota</taxon>
        <taxon>Peronosporomycetes</taxon>
        <taxon>Peronosporales</taxon>
        <taxon>Peronosporaceae</taxon>
        <taxon>Phytophthora</taxon>
    </lineage>
</organism>
<feature type="compositionally biased region" description="Low complexity" evidence="1">
    <location>
        <begin position="39"/>
        <end position="63"/>
    </location>
</feature>
<protein>
    <submittedName>
        <fullName evidence="3">Uncharacterized protein</fullName>
    </submittedName>
</protein>
<comment type="caution">
    <text evidence="3">The sequence shown here is derived from an EMBL/GenBank/DDBJ whole genome shotgun (WGS) entry which is preliminary data.</text>
</comment>
<feature type="non-terminal residue" evidence="3">
    <location>
        <position position="1"/>
    </location>
</feature>
<feature type="transmembrane region" description="Helical" evidence="2">
    <location>
        <begin position="518"/>
        <end position="545"/>
    </location>
</feature>